<feature type="compositionally biased region" description="Polar residues" evidence="1">
    <location>
        <begin position="673"/>
        <end position="687"/>
    </location>
</feature>
<name>A0ABQ0GKD3_9PEZI</name>
<dbReference type="EMBL" id="BAAFSV010000004">
    <property type="protein sequence ID" value="GAB1318213.1"/>
    <property type="molecule type" value="Genomic_DNA"/>
</dbReference>
<feature type="region of interest" description="Disordered" evidence="1">
    <location>
        <begin position="303"/>
        <end position="340"/>
    </location>
</feature>
<feature type="compositionally biased region" description="Basic and acidic residues" evidence="1">
    <location>
        <begin position="637"/>
        <end position="648"/>
    </location>
</feature>
<accession>A0ABQ0GKD3</accession>
<proteinExistence type="predicted"/>
<feature type="compositionally biased region" description="Basic and acidic residues" evidence="1">
    <location>
        <begin position="434"/>
        <end position="464"/>
    </location>
</feature>
<feature type="compositionally biased region" description="Basic and acidic residues" evidence="1">
    <location>
        <begin position="184"/>
        <end position="205"/>
    </location>
</feature>
<comment type="caution">
    <text evidence="2">The sequence shown here is derived from an EMBL/GenBank/DDBJ whole genome shotgun (WGS) entry which is preliminary data.</text>
</comment>
<feature type="compositionally biased region" description="Polar residues" evidence="1">
    <location>
        <begin position="363"/>
        <end position="372"/>
    </location>
</feature>
<feature type="compositionally biased region" description="Polar residues" evidence="1">
    <location>
        <begin position="925"/>
        <end position="935"/>
    </location>
</feature>
<organism evidence="2 3">
    <name type="scientific">Madurella fahalii</name>
    <dbReference type="NCBI Taxonomy" id="1157608"/>
    <lineage>
        <taxon>Eukaryota</taxon>
        <taxon>Fungi</taxon>
        <taxon>Dikarya</taxon>
        <taxon>Ascomycota</taxon>
        <taxon>Pezizomycotina</taxon>
        <taxon>Sordariomycetes</taxon>
        <taxon>Sordariomycetidae</taxon>
        <taxon>Sordariales</taxon>
        <taxon>Sordariales incertae sedis</taxon>
        <taxon>Madurella</taxon>
    </lineage>
</organism>
<feature type="compositionally biased region" description="Polar residues" evidence="1">
    <location>
        <begin position="26"/>
        <end position="36"/>
    </location>
</feature>
<feature type="compositionally biased region" description="Polar residues" evidence="1">
    <location>
        <begin position="101"/>
        <end position="117"/>
    </location>
</feature>
<evidence type="ECO:0000313" key="3">
    <source>
        <dbReference type="Proteomes" id="UP001628179"/>
    </source>
</evidence>
<feature type="compositionally biased region" description="Polar residues" evidence="1">
    <location>
        <begin position="799"/>
        <end position="813"/>
    </location>
</feature>
<feature type="compositionally biased region" description="Basic and acidic residues" evidence="1">
    <location>
        <begin position="482"/>
        <end position="508"/>
    </location>
</feature>
<feature type="region of interest" description="Disordered" evidence="1">
    <location>
        <begin position="524"/>
        <end position="597"/>
    </location>
</feature>
<feature type="region of interest" description="Disordered" evidence="1">
    <location>
        <begin position="920"/>
        <end position="941"/>
    </location>
</feature>
<feature type="compositionally biased region" description="Basic and acidic residues" evidence="1">
    <location>
        <begin position="374"/>
        <end position="389"/>
    </location>
</feature>
<feature type="region of interest" description="Disordered" evidence="1">
    <location>
        <begin position="357"/>
        <end position="511"/>
    </location>
</feature>
<evidence type="ECO:0000256" key="1">
    <source>
        <dbReference type="SAM" id="MobiDB-lite"/>
    </source>
</evidence>
<feature type="compositionally biased region" description="Basic and acidic residues" evidence="1">
    <location>
        <begin position="47"/>
        <end position="58"/>
    </location>
</feature>
<sequence length="1003" mass="106387">MATATIPGSYPLDDSLPPTPDGVMQQPVQPAKTTESQQHRQRNKLHKPNDPRGHRHTDSGVGLTDPESIQSSGPDEFARNSPEEIVSGGSYSQDHNEPSYAINSASNSSTLPQNAEGDTQAAMNRESEETFSAVEGTTEPNRPDNVKTTSQDQQTARNSTPYWGDLPKGGGGGVYNSVAGHGSASDDHAEHHHLPERSAASERVHIASPVGDYPRGGIYNTVTGHGSQDEESRRHSQPRSSDYWGISTGPGPTDGLYAAPLSDVPEEKQNPFALSDSRFGQPEIAPGFVPETAVRDDVMLAEAASSRKPEAASQRAFPLAAHHTNKPDDTGRAGSGAQYGTLAGAAGLGTAVAASELTDKTQNKAAGTSPVAQDTRRSRATSADEDRRIAGGTLSRKHRDETQKTSPVKKARSHEDTPNKGEKKHKIFGIFHRHKDDSSKENSSTHEQRRNSTGDHTKPVKHDAATNGVAAVSTPNRLRKQSKSEGAREHKNLNAPERVKDNAEDRFGNGKKAVTGAAAGVGAFGLHHKNNNNEATDNIQGTANSDVRAGPAGEAPLQVEEVSTPFEHPREPPMPPLYGTDNGAPGGHNALASDSPSVNQNIVRNKAGDDVVAREPGDYNVLLSSSAPFAARPFDKAHEPDVIAREPGDYTVRCSSKPGLVNPSPNKRAGITAQESGAYNISGSGVSSGFERDMPAPAPGAEEDGAAQDPTARSKDSDNVEYNCLSSGTPSGVKVKAKEPRSRHSTAESVHAQDQSGHNQYNTLASGTVSGIGQESRSTAARDFTARADDLKDLPIPSATRQQPTDSNISSDNGLHGASAASHGMTIRPNESQESVPGVTTYPHPEMVHNMSPEVMPDAYTASAPRHSSPRETTGAQHMSPKVMPAAYTASASRHVSPQTQEERDNMMHNMSPEVMPSAYRASAPRSQPTNNEQPLSLPPLRDIGQNNIFPAQKNRAANPALAAATASWGVSSAGQGQWNGAGKVMHKCQHCGRDNDISGYFA</sequence>
<evidence type="ECO:0000313" key="2">
    <source>
        <dbReference type="EMBL" id="GAB1318213.1"/>
    </source>
</evidence>
<feature type="compositionally biased region" description="Basic and acidic residues" evidence="1">
    <location>
        <begin position="784"/>
        <end position="793"/>
    </location>
</feature>
<dbReference type="RefSeq" id="XP_070919944.1">
    <property type="nucleotide sequence ID" value="XM_071063843.1"/>
</dbReference>
<feature type="compositionally biased region" description="Polar residues" evidence="1">
    <location>
        <begin position="532"/>
        <end position="545"/>
    </location>
</feature>
<dbReference type="Proteomes" id="UP001628179">
    <property type="component" value="Unassembled WGS sequence"/>
</dbReference>
<reference evidence="2 3" key="1">
    <citation type="submission" date="2024-09" db="EMBL/GenBank/DDBJ databases">
        <title>Itraconazole resistance in Madurella fahalii resulting from another homologue of gene encoding cytochrome P450 14-alpha sterol demethylase (CYP51).</title>
        <authorList>
            <person name="Yoshioka I."/>
            <person name="Fahal A.H."/>
            <person name="Kaneko S."/>
            <person name="Yaguchi T."/>
        </authorList>
    </citation>
    <scope>NUCLEOTIDE SEQUENCE [LARGE SCALE GENOMIC DNA]</scope>
    <source>
        <strain evidence="2 3">IFM 68171</strain>
    </source>
</reference>
<feature type="compositionally biased region" description="Polar residues" evidence="1">
    <location>
        <begin position="752"/>
        <end position="775"/>
    </location>
</feature>
<protein>
    <submittedName>
        <fullName evidence="2">Uncharacterized protein</fullName>
    </submittedName>
</protein>
<feature type="compositionally biased region" description="Polar residues" evidence="1">
    <location>
        <begin position="146"/>
        <end position="161"/>
    </location>
</feature>
<feature type="region of interest" description="Disordered" evidence="1">
    <location>
        <begin position="1"/>
        <end position="285"/>
    </location>
</feature>
<keyword evidence="3" id="KW-1185">Reference proteome</keyword>
<dbReference type="GeneID" id="98179166"/>
<feature type="region of interest" description="Disordered" evidence="1">
    <location>
        <begin position="637"/>
        <end position="881"/>
    </location>
</feature>
<gene>
    <name evidence="2" type="ORF">MFIFM68171_08423</name>
</gene>
<feature type="compositionally biased region" description="Basic residues" evidence="1">
    <location>
        <begin position="422"/>
        <end position="433"/>
    </location>
</feature>
<feature type="compositionally biased region" description="Basic and acidic residues" evidence="1">
    <location>
        <begin position="736"/>
        <end position="746"/>
    </location>
</feature>